<keyword evidence="10" id="KW-0614">Plasmid</keyword>
<accession>I3RA65</accession>
<protein>
    <submittedName>
        <fullName evidence="10">Sodium/proline symporter</fullName>
    </submittedName>
    <submittedName>
        <fullName evidence="11">Sodium:proline symporter</fullName>
    </submittedName>
</protein>
<feature type="transmembrane region" description="Helical" evidence="9">
    <location>
        <begin position="226"/>
        <end position="246"/>
    </location>
</feature>
<keyword evidence="15" id="KW-1185">Reference proteome</keyword>
<evidence type="ECO:0000313" key="14">
    <source>
        <dbReference type="Proteomes" id="UP000006469"/>
    </source>
</evidence>
<evidence type="ECO:0000313" key="13">
    <source>
        <dbReference type="EMBL" id="QCQ77270.1"/>
    </source>
</evidence>
<reference evidence="10 14" key="2">
    <citation type="journal article" date="2012" name="J. Bacteriol.">
        <title>Complete genome sequence of the metabolically versatile halophilic archaeon Haloferax mediterranei, a poly(3-hydroxybutyrate-co-3-hydroxyvalerate) producer.</title>
        <authorList>
            <person name="Han J."/>
            <person name="Zhang F."/>
            <person name="Hou J."/>
            <person name="Liu X."/>
            <person name="Li M."/>
            <person name="Liu H."/>
            <person name="Cai L."/>
            <person name="Zhang B."/>
            <person name="Chen Y."/>
            <person name="Zhou J."/>
            <person name="Hu S."/>
            <person name="Xiang H."/>
        </authorList>
    </citation>
    <scope>NUCLEOTIDE SEQUENCE [LARGE SCALE GENOMIC DNA]</scope>
    <source>
        <strain evidence="14">ATCC 33500 / DSM 1411 / JCM 8866 / NBRC 14739 / NCIMB 2177 / R-4</strain>
        <strain evidence="10">CGMCC 1.2087</strain>
        <plasmid evidence="14">pHM300</plasmid>
    </source>
</reference>
<feature type="transmembrane region" description="Helical" evidence="9">
    <location>
        <begin position="156"/>
        <end position="175"/>
    </location>
</feature>
<gene>
    <name evidence="10" type="primary">putP</name>
    <name evidence="10" type="ordered locus">HFX_5294</name>
    <name evidence="11" type="ORF">BM92_19000</name>
    <name evidence="12" type="ORF">C439_01205</name>
    <name evidence="13" type="ORF">E6P09_18330</name>
</gene>
<evidence type="ECO:0000313" key="12">
    <source>
        <dbReference type="EMBL" id="EMA05374.1"/>
    </source>
</evidence>
<keyword evidence="3" id="KW-0813">Transport</keyword>
<proteinExistence type="inferred from homology"/>
<dbReference type="Proteomes" id="UP000027075">
    <property type="component" value="Plasmid HMPLAS2"/>
</dbReference>
<dbReference type="Proteomes" id="UP000006469">
    <property type="component" value="Plasmid pHM300"/>
</dbReference>
<organism evidence="10 14">
    <name type="scientific">Haloferax mediterranei (strain ATCC 33500 / DSM 1411 / JCM 8866 / NBRC 14739 / NCIMB 2177 / R-4)</name>
    <name type="common">Halobacterium mediterranei</name>
    <dbReference type="NCBI Taxonomy" id="523841"/>
    <lineage>
        <taxon>Archaea</taxon>
        <taxon>Methanobacteriati</taxon>
        <taxon>Methanobacteriota</taxon>
        <taxon>Stenosarchaea group</taxon>
        <taxon>Halobacteria</taxon>
        <taxon>Halobacteriales</taxon>
        <taxon>Haloferacaceae</taxon>
        <taxon>Haloferax</taxon>
    </lineage>
</organism>
<keyword evidence="4" id="KW-1003">Cell membrane</keyword>
<dbReference type="InterPro" id="IPR018212">
    <property type="entry name" value="Na/solute_symporter_CS"/>
</dbReference>
<evidence type="ECO:0000256" key="1">
    <source>
        <dbReference type="ARBA" id="ARBA00004141"/>
    </source>
</evidence>
<evidence type="ECO:0000256" key="6">
    <source>
        <dbReference type="ARBA" id="ARBA00022989"/>
    </source>
</evidence>
<dbReference type="Gene3D" id="1.20.1730.10">
    <property type="entry name" value="Sodium/glucose cotransporter"/>
    <property type="match status" value="1"/>
</dbReference>
<geneLocation type="plasmid" evidence="13 17">
    <name>pHME322</name>
</geneLocation>
<sequence>MVSSMIALGLTVATLVLFTGIGVWVSRGRVDSVEDLISARGSTGERRTTATLVASVMGVWVLFSAPEAGAGFGIAAVVGYAIGEAVPMLVYAKLGPRIRRLIPHGHSLTEYAHARYGTAMYAFVLLVSALYMFIFLAAELTGIAGALSLVAGVPQWQTALLVGGFVLLYTSYGGLRASIATDAVQAVIVLPLLLLAFVGALVALGGPSAALDGITTANPGLLDLGALAGLQFGLALAFAILGAELINQTWWQRIYASDSEETVTRSFRNAALTNGLVVFVTAFFGIIAVGNADVITDVTSSNYNADVAFFVLLQDAFPEWLVLAAVLLALLLVMSSIDTLFNALSSLVTADLARLLSSPSDRRLAFGSRTLTVVVALAAIYVSLRAQSVLRLFFFADLLGAAVAFPLVYGLYSARITGLGALASSLTGLAFGLAYFPDLRGVTTALPLVGSILPSADPLYLTSFGGAFFVSAVASLIAARLSNTAFDLSRLSREIRLLDDSRAEKQTSD</sequence>
<dbReference type="PROSITE" id="PS00457">
    <property type="entry name" value="NA_SOLUT_SYMP_2"/>
    <property type="match status" value="1"/>
</dbReference>
<reference evidence="11 16" key="4">
    <citation type="submission" date="2014-04" db="EMBL/GenBank/DDBJ databases">
        <title>Transcriptional profiles of Haloferax mediterranei on the basis of nitrogen availability.</title>
        <authorList>
            <person name="Bautista V."/>
        </authorList>
    </citation>
    <scope>NUCLEOTIDE SEQUENCE [LARGE SCALE GENOMIC DNA]</scope>
    <source>
        <strain evidence="11">ATCC 33500</strain>
        <strain evidence="16">ATCC 33500 / DSM 1411 / JCM 8866 / NBRC 14739 / NCIMB 2177 / R-4</strain>
        <plasmid evidence="11">HMPLAS2</plasmid>
        <plasmid evidence="16">Plasmid HMPLAS2</plasmid>
    </source>
</reference>
<dbReference type="OrthoDB" id="9779at2157"/>
<feature type="transmembrane region" description="Helical" evidence="9">
    <location>
        <begin position="187"/>
        <end position="206"/>
    </location>
</feature>
<dbReference type="GO" id="GO:0005886">
    <property type="term" value="C:plasma membrane"/>
    <property type="evidence" value="ECO:0007669"/>
    <property type="project" value="TreeGrafter"/>
</dbReference>
<dbReference type="GeneID" id="40158417"/>
<reference evidence="13 17" key="6">
    <citation type="submission" date="2019-04" db="EMBL/GenBank/DDBJ databases">
        <title>Methylomes of two halophilic Archaea, Haloarcula marismortui and Haloferax mediterranei.</title>
        <authorList>
            <person name="DasSarma S."/>
            <person name="DasSarma P."/>
            <person name="DasSarma S."/>
            <person name="Fomenkov A."/>
            <person name="Vincze T."/>
            <person name="Anton B.P."/>
            <person name="Roberts R.J."/>
        </authorList>
    </citation>
    <scope>NUCLEOTIDE SEQUENCE [LARGE SCALE GENOMIC DNA]</scope>
    <source>
        <strain evidence="13">ATCC 33500</strain>
        <strain evidence="17">ATCC 33500 / DSM 1411 / JCM 8866 / NBRC 14739 / NCIMB 2177 / R-4</strain>
        <plasmid evidence="13 17">pHME322</plasmid>
    </source>
</reference>
<dbReference type="Proteomes" id="UP000011603">
    <property type="component" value="Unassembled WGS sequence"/>
</dbReference>
<evidence type="ECO:0000256" key="5">
    <source>
        <dbReference type="ARBA" id="ARBA00022692"/>
    </source>
</evidence>
<evidence type="ECO:0000313" key="16">
    <source>
        <dbReference type="Proteomes" id="UP000027075"/>
    </source>
</evidence>
<dbReference type="Pfam" id="PF00474">
    <property type="entry name" value="SSF"/>
    <property type="match status" value="1"/>
</dbReference>
<dbReference type="InterPro" id="IPR038377">
    <property type="entry name" value="Na/Glc_symporter_sf"/>
</dbReference>
<dbReference type="PROSITE" id="PS50283">
    <property type="entry name" value="NA_SOLUT_SYMP_3"/>
    <property type="match status" value="1"/>
</dbReference>
<geneLocation type="plasmid" evidence="11 16">
    <name>HMPLAS2</name>
</geneLocation>
<comment type="subcellular location">
    <subcellularLocation>
        <location evidence="1">Membrane</location>
        <topology evidence="1">Multi-pass membrane protein</topology>
    </subcellularLocation>
</comment>
<feature type="transmembrane region" description="Helical" evidence="9">
    <location>
        <begin position="459"/>
        <end position="481"/>
    </location>
</feature>
<dbReference type="EMBL" id="CP007553">
    <property type="protein sequence ID" value="AHZ24290.1"/>
    <property type="molecule type" value="Genomic_DNA"/>
</dbReference>
<dbReference type="HOGENOM" id="CLU_023225_1_1_2"/>
<dbReference type="InterPro" id="IPR001734">
    <property type="entry name" value="Na/solute_symporter"/>
</dbReference>
<evidence type="ECO:0000313" key="17">
    <source>
        <dbReference type="Proteomes" id="UP000299011"/>
    </source>
</evidence>
<feature type="transmembrane region" description="Helical" evidence="9">
    <location>
        <begin position="390"/>
        <end position="412"/>
    </location>
</feature>
<dbReference type="EMBL" id="AOLO01000001">
    <property type="protein sequence ID" value="EMA05374.1"/>
    <property type="molecule type" value="Genomic_DNA"/>
</dbReference>
<feature type="transmembrane region" description="Helical" evidence="9">
    <location>
        <begin position="320"/>
        <end position="344"/>
    </location>
</feature>
<dbReference type="KEGG" id="hme:HFX_5294"/>
<dbReference type="GO" id="GO:0046942">
    <property type="term" value="P:carboxylic acid transport"/>
    <property type="evidence" value="ECO:0007669"/>
    <property type="project" value="UniProtKB-ARBA"/>
</dbReference>
<feature type="transmembrane region" description="Helical" evidence="9">
    <location>
        <begin position="71"/>
        <end position="92"/>
    </location>
</feature>
<dbReference type="PATRIC" id="fig|523841.21.peg.242"/>
<feature type="transmembrane region" description="Helical" evidence="9">
    <location>
        <begin position="121"/>
        <end position="150"/>
    </location>
</feature>
<dbReference type="InterPro" id="IPR050277">
    <property type="entry name" value="Sodium:Solute_Symporter"/>
</dbReference>
<dbReference type="Proteomes" id="UP000299011">
    <property type="component" value="Plasmid pHME322"/>
</dbReference>
<feature type="transmembrane region" description="Helical" evidence="9">
    <location>
        <begin position="364"/>
        <end position="384"/>
    </location>
</feature>
<evidence type="ECO:0000256" key="2">
    <source>
        <dbReference type="ARBA" id="ARBA00006434"/>
    </source>
</evidence>
<evidence type="ECO:0000313" key="10">
    <source>
        <dbReference type="EMBL" id="AFK21125.1"/>
    </source>
</evidence>
<dbReference type="PANTHER" id="PTHR48086:SF10">
    <property type="entry name" value="AGR155CP"/>
    <property type="match status" value="1"/>
</dbReference>
<evidence type="ECO:0000256" key="8">
    <source>
        <dbReference type="RuleBase" id="RU362091"/>
    </source>
</evidence>
<feature type="transmembrane region" description="Helical" evidence="9">
    <location>
        <begin position="47"/>
        <end position="65"/>
    </location>
</feature>
<dbReference type="AlphaFoldDB" id="I3RA65"/>
<comment type="similarity">
    <text evidence="2 8">Belongs to the sodium:solute symporter (SSF) (TC 2.A.21) family.</text>
</comment>
<reference evidence="10" key="5">
    <citation type="submission" date="2014-05" db="EMBL/GenBank/DDBJ databases">
        <authorList>
            <person name="Wang L."/>
            <person name="Yang H."/>
            <person name="Xiang H."/>
        </authorList>
    </citation>
    <scope>NUCLEOTIDE SEQUENCE</scope>
    <source>
        <strain evidence="10">CGMCC 1.2087</strain>
        <plasmid evidence="10">pHM300</plasmid>
    </source>
</reference>
<feature type="transmembrane region" description="Helical" evidence="9">
    <location>
        <begin position="267"/>
        <end position="289"/>
    </location>
</feature>
<reference evidence="12 15" key="3">
    <citation type="journal article" date="2014" name="PLoS Genet.">
        <title>Phylogenetically driven sequencing of extremely halophilic archaea reveals strategies for static and dynamic osmo-response.</title>
        <authorList>
            <person name="Becker E.A."/>
            <person name="Seitzer P.M."/>
            <person name="Tritt A."/>
            <person name="Larsen D."/>
            <person name="Krusor M."/>
            <person name="Yao A.I."/>
            <person name="Wu D."/>
            <person name="Madern D."/>
            <person name="Eisen J.A."/>
            <person name="Darling A.E."/>
            <person name="Facciotti M.T."/>
        </authorList>
    </citation>
    <scope>NUCLEOTIDE SEQUENCE [LARGE SCALE GENOMIC DNA]</scope>
    <source>
        <strain evidence="12">ATCC 33500</strain>
        <strain evidence="15">ATCC 33500 / DSM 1411 / JCM 8866 / NBRC 14739 / NCIMB 2177 / R-4</strain>
    </source>
</reference>
<keyword evidence="7 9" id="KW-0472">Membrane</keyword>
<dbReference type="RefSeq" id="WP_004056446.1">
    <property type="nucleotide sequence ID" value="NC_017943.1"/>
</dbReference>
<evidence type="ECO:0000256" key="7">
    <source>
        <dbReference type="ARBA" id="ARBA00023136"/>
    </source>
</evidence>
<evidence type="ECO:0000313" key="15">
    <source>
        <dbReference type="Proteomes" id="UP000011603"/>
    </source>
</evidence>
<dbReference type="EMBL" id="CP001870">
    <property type="protein sequence ID" value="AFK21125.1"/>
    <property type="molecule type" value="Genomic_DNA"/>
</dbReference>
<dbReference type="GO" id="GO:0015606">
    <property type="term" value="F:spermidine transmembrane transporter activity"/>
    <property type="evidence" value="ECO:0007669"/>
    <property type="project" value="TreeGrafter"/>
</dbReference>
<dbReference type="PANTHER" id="PTHR48086">
    <property type="entry name" value="SODIUM/PROLINE SYMPORTER-RELATED"/>
    <property type="match status" value="1"/>
</dbReference>
<dbReference type="EMBL" id="CP039141">
    <property type="protein sequence ID" value="QCQ77270.1"/>
    <property type="molecule type" value="Genomic_DNA"/>
</dbReference>
<evidence type="ECO:0000256" key="3">
    <source>
        <dbReference type="ARBA" id="ARBA00022448"/>
    </source>
</evidence>
<feature type="transmembrane region" description="Helical" evidence="9">
    <location>
        <begin position="419"/>
        <end position="439"/>
    </location>
</feature>
<geneLocation type="plasmid" evidence="10 14">
    <name>pHM300</name>
</geneLocation>
<keyword evidence="5 9" id="KW-0812">Transmembrane</keyword>
<evidence type="ECO:0000256" key="4">
    <source>
        <dbReference type="ARBA" id="ARBA00022475"/>
    </source>
</evidence>
<name>I3RA65_HALMT</name>
<feature type="transmembrane region" description="Helical" evidence="9">
    <location>
        <begin position="6"/>
        <end position="26"/>
    </location>
</feature>
<evidence type="ECO:0000313" key="11">
    <source>
        <dbReference type="EMBL" id="AHZ24290.1"/>
    </source>
</evidence>
<evidence type="ECO:0000256" key="9">
    <source>
        <dbReference type="SAM" id="Phobius"/>
    </source>
</evidence>
<keyword evidence="6 9" id="KW-1133">Transmembrane helix</keyword>
<reference evidence="10" key="1">
    <citation type="journal article" date="2012" name="Appl. Environ. Microbiol.">
        <title>Identification of the haloarchaeal phasin (PhaP) that functions in polyhydroxyalkanoate accumulation and granule formation in Haloferax mediterranei.</title>
        <authorList>
            <person name="Cai S."/>
            <person name="Cai L."/>
            <person name="Liu H."/>
            <person name="Liu X."/>
            <person name="Han J."/>
            <person name="Zhou J."/>
            <person name="Xiang H."/>
        </authorList>
    </citation>
    <scope>NUCLEOTIDE SEQUENCE</scope>
    <source>
        <strain evidence="10">CGMCC 1.2087</strain>
    </source>
</reference>